<gene>
    <name evidence="1" type="ORF">I4F81_004747</name>
</gene>
<accession>A0ACC3BW96</accession>
<keyword evidence="2" id="KW-1185">Reference proteome</keyword>
<evidence type="ECO:0000313" key="2">
    <source>
        <dbReference type="Proteomes" id="UP000798662"/>
    </source>
</evidence>
<reference evidence="1" key="1">
    <citation type="submission" date="2019-11" db="EMBL/GenBank/DDBJ databases">
        <title>Nori genome reveals adaptations in red seaweeds to the harsh intertidal environment.</title>
        <authorList>
            <person name="Wang D."/>
            <person name="Mao Y."/>
        </authorList>
    </citation>
    <scope>NUCLEOTIDE SEQUENCE</scope>
    <source>
        <tissue evidence="1">Gametophyte</tissue>
    </source>
</reference>
<organism evidence="1 2">
    <name type="scientific">Pyropia yezoensis</name>
    <name type="common">Susabi-nori</name>
    <name type="synonym">Porphyra yezoensis</name>
    <dbReference type="NCBI Taxonomy" id="2788"/>
    <lineage>
        <taxon>Eukaryota</taxon>
        <taxon>Rhodophyta</taxon>
        <taxon>Bangiophyceae</taxon>
        <taxon>Bangiales</taxon>
        <taxon>Bangiaceae</taxon>
        <taxon>Pyropia</taxon>
    </lineage>
</organism>
<evidence type="ECO:0000313" key="1">
    <source>
        <dbReference type="EMBL" id="KAK1862172.1"/>
    </source>
</evidence>
<comment type="caution">
    <text evidence="1">The sequence shown here is derived from an EMBL/GenBank/DDBJ whole genome shotgun (WGS) entry which is preliminary data.</text>
</comment>
<sequence length="190" mass="20509">MAWLAVRTRCIGESSPPDRGERAECARLGLSHCGVFCALPLPRRWRAAAVIAATTVLVSWCSASPALLPPPHKLATYSPQHLDARSGRHRSRALPRRIILTPPPPPPARSMSKRLQARRVVASALGESVFDTKGGAGGTSPGVVTHVGKKQRCWALAVLWPSVVDYRRGKGAMPEHSESSFARIRTDTPA</sequence>
<protein>
    <submittedName>
        <fullName evidence="1">Uncharacterized protein</fullName>
    </submittedName>
</protein>
<dbReference type="EMBL" id="CM020618">
    <property type="protein sequence ID" value="KAK1862172.1"/>
    <property type="molecule type" value="Genomic_DNA"/>
</dbReference>
<dbReference type="Proteomes" id="UP000798662">
    <property type="component" value="Chromosome 1"/>
</dbReference>
<proteinExistence type="predicted"/>
<name>A0ACC3BW96_PYRYE</name>